<dbReference type="Gene3D" id="3.40.50.150">
    <property type="entry name" value="Vaccinia Virus protein VP39"/>
    <property type="match status" value="1"/>
</dbReference>
<name>A0A917N356_9SPHI</name>
<protein>
    <recommendedName>
        <fullName evidence="2">Methyltransferase domain-containing protein</fullName>
    </recommendedName>
</protein>
<dbReference type="AlphaFoldDB" id="A0A917N356"/>
<proteinExistence type="predicted"/>
<dbReference type="InterPro" id="IPR041698">
    <property type="entry name" value="Methyltransf_25"/>
</dbReference>
<sequence length="233" mass="26394">MINLRKRITGVDEIMDDFALPESELDPVLKGLGDLNSWFGGHKTLIKALQQFPVQPNNHISDWGCGGGDALKAIAQWAAAKKLPLQLTGVDAAPAAITFAQKETVAYANINYLQTEVMSPQLQDNQFDIVVSSLFTHHFEDDAWVALIQKMLSCSRRGIIITDLHRHWLLYYSLIAIFTVVIPNKMMRHDGPLSVQRSFTKAELISLLAKAGVTRYKIEWKWAFRWQVIIYKN</sequence>
<reference evidence="3" key="2">
    <citation type="submission" date="2020-09" db="EMBL/GenBank/DDBJ databases">
        <authorList>
            <person name="Sun Q."/>
            <person name="Sedlacek I."/>
        </authorList>
    </citation>
    <scope>NUCLEOTIDE SEQUENCE</scope>
    <source>
        <strain evidence="3">CCM 8711</strain>
    </source>
</reference>
<keyword evidence="4" id="KW-1185">Reference proteome</keyword>
<dbReference type="CDD" id="cd02440">
    <property type="entry name" value="AdoMet_MTases"/>
    <property type="match status" value="1"/>
</dbReference>
<dbReference type="EMBL" id="BMDO01000014">
    <property type="protein sequence ID" value="GGI52566.1"/>
    <property type="molecule type" value="Genomic_DNA"/>
</dbReference>
<feature type="domain" description="Methyltransferase" evidence="2">
    <location>
        <begin position="61"/>
        <end position="157"/>
    </location>
</feature>
<evidence type="ECO:0000313" key="4">
    <source>
        <dbReference type="Proteomes" id="UP000662074"/>
    </source>
</evidence>
<comment type="caution">
    <text evidence="3">The sequence shown here is derived from an EMBL/GenBank/DDBJ whole genome shotgun (WGS) entry which is preliminary data.</text>
</comment>
<organism evidence="3 4">
    <name type="scientific">Mucilaginibacter galii</name>
    <dbReference type="NCBI Taxonomy" id="2005073"/>
    <lineage>
        <taxon>Bacteria</taxon>
        <taxon>Pseudomonadati</taxon>
        <taxon>Bacteroidota</taxon>
        <taxon>Sphingobacteriia</taxon>
        <taxon>Sphingobacteriales</taxon>
        <taxon>Sphingobacteriaceae</taxon>
        <taxon>Mucilaginibacter</taxon>
    </lineage>
</organism>
<dbReference type="GO" id="GO:0016740">
    <property type="term" value="F:transferase activity"/>
    <property type="evidence" value="ECO:0007669"/>
    <property type="project" value="UniProtKB-KW"/>
</dbReference>
<dbReference type="Proteomes" id="UP000662074">
    <property type="component" value="Unassembled WGS sequence"/>
</dbReference>
<dbReference type="PANTHER" id="PTHR43861">
    <property type="entry name" value="TRANS-ACONITATE 2-METHYLTRANSFERASE-RELATED"/>
    <property type="match status" value="1"/>
</dbReference>
<accession>A0A917N356</accession>
<reference evidence="3" key="1">
    <citation type="journal article" date="2014" name="Int. J. Syst. Evol. Microbiol.">
        <title>Complete genome sequence of Corynebacterium casei LMG S-19264T (=DSM 44701T), isolated from a smear-ripened cheese.</title>
        <authorList>
            <consortium name="US DOE Joint Genome Institute (JGI-PGF)"/>
            <person name="Walter F."/>
            <person name="Albersmeier A."/>
            <person name="Kalinowski J."/>
            <person name="Ruckert C."/>
        </authorList>
    </citation>
    <scope>NUCLEOTIDE SEQUENCE</scope>
    <source>
        <strain evidence="3">CCM 8711</strain>
    </source>
</reference>
<dbReference type="SUPFAM" id="SSF53335">
    <property type="entry name" value="S-adenosyl-L-methionine-dependent methyltransferases"/>
    <property type="match status" value="1"/>
</dbReference>
<dbReference type="RefSeq" id="WP_188418678.1">
    <property type="nucleotide sequence ID" value="NZ_BMDO01000014.1"/>
</dbReference>
<dbReference type="InterPro" id="IPR029063">
    <property type="entry name" value="SAM-dependent_MTases_sf"/>
</dbReference>
<evidence type="ECO:0000256" key="1">
    <source>
        <dbReference type="ARBA" id="ARBA00022679"/>
    </source>
</evidence>
<dbReference type="Pfam" id="PF13649">
    <property type="entry name" value="Methyltransf_25"/>
    <property type="match status" value="1"/>
</dbReference>
<evidence type="ECO:0000313" key="3">
    <source>
        <dbReference type="EMBL" id="GGI52566.1"/>
    </source>
</evidence>
<gene>
    <name evidence="3" type="ORF">GCM10011425_37780</name>
</gene>
<keyword evidence="1" id="KW-0808">Transferase</keyword>
<evidence type="ECO:0000259" key="2">
    <source>
        <dbReference type="Pfam" id="PF13649"/>
    </source>
</evidence>